<dbReference type="EMBL" id="JAACXV010012732">
    <property type="protein sequence ID" value="KAF7274476.1"/>
    <property type="molecule type" value="Genomic_DNA"/>
</dbReference>
<protein>
    <submittedName>
        <fullName evidence="1">Uncharacterized protein</fullName>
    </submittedName>
</protein>
<comment type="caution">
    <text evidence="1">The sequence shown here is derived from an EMBL/GenBank/DDBJ whole genome shotgun (WGS) entry which is preliminary data.</text>
</comment>
<evidence type="ECO:0000313" key="1">
    <source>
        <dbReference type="EMBL" id="KAF7274476.1"/>
    </source>
</evidence>
<proteinExistence type="predicted"/>
<accession>A0A834I884</accession>
<feature type="non-terminal residue" evidence="1">
    <location>
        <position position="56"/>
    </location>
</feature>
<name>A0A834I884_RHYFE</name>
<gene>
    <name evidence="1" type="ORF">GWI33_012871</name>
</gene>
<keyword evidence="2" id="KW-1185">Reference proteome</keyword>
<dbReference type="AlphaFoldDB" id="A0A834I884"/>
<organism evidence="1 2">
    <name type="scientific">Rhynchophorus ferrugineus</name>
    <name type="common">Red palm weevil</name>
    <name type="synonym">Curculio ferrugineus</name>
    <dbReference type="NCBI Taxonomy" id="354439"/>
    <lineage>
        <taxon>Eukaryota</taxon>
        <taxon>Metazoa</taxon>
        <taxon>Ecdysozoa</taxon>
        <taxon>Arthropoda</taxon>
        <taxon>Hexapoda</taxon>
        <taxon>Insecta</taxon>
        <taxon>Pterygota</taxon>
        <taxon>Neoptera</taxon>
        <taxon>Endopterygota</taxon>
        <taxon>Coleoptera</taxon>
        <taxon>Polyphaga</taxon>
        <taxon>Cucujiformia</taxon>
        <taxon>Curculionidae</taxon>
        <taxon>Dryophthorinae</taxon>
        <taxon>Rhynchophorus</taxon>
    </lineage>
</organism>
<reference evidence="1" key="1">
    <citation type="submission" date="2020-08" db="EMBL/GenBank/DDBJ databases">
        <title>Genome sequencing and assembly of the red palm weevil Rhynchophorus ferrugineus.</title>
        <authorList>
            <person name="Dias G.B."/>
            <person name="Bergman C.M."/>
            <person name="Manee M."/>
        </authorList>
    </citation>
    <scope>NUCLEOTIDE SEQUENCE</scope>
    <source>
        <strain evidence="1">AA-2017</strain>
        <tissue evidence="1">Whole larva</tissue>
    </source>
</reference>
<sequence>MISTQFYYAINAADSGTSRYIVEAHSVVIYVQNRTGEGTARVAPRIVRTANELEHR</sequence>
<dbReference type="Proteomes" id="UP000625711">
    <property type="component" value="Unassembled WGS sequence"/>
</dbReference>
<evidence type="ECO:0000313" key="2">
    <source>
        <dbReference type="Proteomes" id="UP000625711"/>
    </source>
</evidence>